<reference evidence="2" key="1">
    <citation type="submission" date="2022-02" db="EMBL/GenBank/DDBJ databases">
        <authorList>
            <person name="Lee M."/>
            <person name="Kim S.-J."/>
            <person name="Jung M.-Y."/>
        </authorList>
    </citation>
    <scope>NUCLEOTIDE SEQUENCE</scope>
    <source>
        <strain evidence="2">JHP9</strain>
    </source>
</reference>
<name>A0ABT0QXX4_9MICO</name>
<dbReference type="EMBL" id="JAKNCJ010000001">
    <property type="protein sequence ID" value="MCL6422003.1"/>
    <property type="molecule type" value="Genomic_DNA"/>
</dbReference>
<organism evidence="2 3">
    <name type="scientific">Brachybacterium equifaecis</name>
    <dbReference type="NCBI Taxonomy" id="2910770"/>
    <lineage>
        <taxon>Bacteria</taxon>
        <taxon>Bacillati</taxon>
        <taxon>Actinomycetota</taxon>
        <taxon>Actinomycetes</taxon>
        <taxon>Micrococcales</taxon>
        <taxon>Dermabacteraceae</taxon>
        <taxon>Brachybacterium</taxon>
    </lineage>
</organism>
<gene>
    <name evidence="2" type="ORF">Bequi_01140</name>
</gene>
<dbReference type="RefSeq" id="WP_249736166.1">
    <property type="nucleotide sequence ID" value="NZ_JAKNCJ010000001.1"/>
</dbReference>
<dbReference type="Proteomes" id="UP001203761">
    <property type="component" value="Unassembled WGS sequence"/>
</dbReference>
<evidence type="ECO:0000256" key="1">
    <source>
        <dbReference type="SAM" id="MobiDB-lite"/>
    </source>
</evidence>
<sequence>MTAVSPGVLILLGLALVTAAIFIAAAWGRVPIGMERPARPERPTARPGSHRTRSQRPRDGTQAAENALGDPAVSTISENLR</sequence>
<proteinExistence type="predicted"/>
<evidence type="ECO:0000313" key="3">
    <source>
        <dbReference type="Proteomes" id="UP001203761"/>
    </source>
</evidence>
<accession>A0ABT0QXX4</accession>
<protein>
    <submittedName>
        <fullName evidence="2">Uncharacterized protein</fullName>
    </submittedName>
</protein>
<feature type="region of interest" description="Disordered" evidence="1">
    <location>
        <begin position="33"/>
        <end position="81"/>
    </location>
</feature>
<comment type="caution">
    <text evidence="2">The sequence shown here is derived from an EMBL/GenBank/DDBJ whole genome shotgun (WGS) entry which is preliminary data.</text>
</comment>
<evidence type="ECO:0000313" key="2">
    <source>
        <dbReference type="EMBL" id="MCL6422003.1"/>
    </source>
</evidence>
<keyword evidence="3" id="KW-1185">Reference proteome</keyword>